<evidence type="ECO:0000256" key="6">
    <source>
        <dbReference type="ARBA" id="ARBA00022792"/>
    </source>
</evidence>
<keyword evidence="8" id="KW-1133">Transmembrane helix</keyword>
<keyword evidence="3 12" id="KW-0813">Transport</keyword>
<comment type="subunit">
    <text evidence="11">Component of the ubiquinol-cytochrome c oxidoreductase (cytochrome b-c1 complex, complex III, CIII), a multisubunit enzyme composed of 11 subunits. The complex is composed of 3 respiratory subunits cytochrome b, cytochrome c1 and Rieske protein UQCRFS1, 2 core protein subunits UQCRC1/QCR1 and UQCRC2/QCR2, and 6 low-molecular weight protein subunits UQCRH/QCR6, UQCRB/QCR7, UQCRQ/QCR8, UQCR10/QCR9, UQCR11/QCR10 and subunit 9, the cleavage product of Rieske protein UQCRFS1. The complex exists as an obligatory dimer and forms supercomplexes (SCs) in the inner mitochondrial membrane with NADH-ubiquinone oxidoreductase (complex I, CI) and cytochrome c oxidase (complex IV, CIV), resulting in different assemblies (supercomplex SCI(1)III(2)IV(1) and megacomplex MCI(2)III(2)IV(2)). Interacts with STMP1.</text>
</comment>
<dbReference type="GO" id="GO:0045275">
    <property type="term" value="C:respiratory chain complex III"/>
    <property type="evidence" value="ECO:0007669"/>
    <property type="project" value="UniProtKB-UniRule"/>
</dbReference>
<keyword evidence="7 12" id="KW-0249">Electron transport</keyword>
<dbReference type="GO" id="GO:0006122">
    <property type="term" value="P:mitochondrial electron transport, ubiquinol to cytochrome c"/>
    <property type="evidence" value="ECO:0007669"/>
    <property type="project" value="UniProtKB-UniRule"/>
</dbReference>
<organism evidence="13 14">
    <name type="scientific">Eptatretus burgeri</name>
    <name type="common">Inshore hagfish</name>
    <dbReference type="NCBI Taxonomy" id="7764"/>
    <lineage>
        <taxon>Eukaryota</taxon>
        <taxon>Metazoa</taxon>
        <taxon>Chordata</taxon>
        <taxon>Craniata</taxon>
        <taxon>Vertebrata</taxon>
        <taxon>Cyclostomata</taxon>
        <taxon>Myxini</taxon>
        <taxon>Myxiniformes</taxon>
        <taxon>Myxinidae</taxon>
        <taxon>Eptatretinae</taxon>
        <taxon>Eptatretus</taxon>
    </lineage>
</organism>
<evidence type="ECO:0000256" key="3">
    <source>
        <dbReference type="ARBA" id="ARBA00022448"/>
    </source>
</evidence>
<evidence type="ECO:0000256" key="5">
    <source>
        <dbReference type="ARBA" id="ARBA00022692"/>
    </source>
</evidence>
<name>A0A8C4R157_EPTBU</name>
<keyword evidence="6 12" id="KW-0999">Mitochondrion inner membrane</keyword>
<comment type="function">
    <text evidence="12">Component of the ubiquinol-cytochrome c oxidoreductase, a multisubunit transmembrane complex that is part of the mitochondrial electron transport chain which drives oxidative phosphorylation. The complex plays an important role in the uptake of multiple carbon sources present in different host niches.</text>
</comment>
<evidence type="ECO:0000256" key="10">
    <source>
        <dbReference type="ARBA" id="ARBA00023136"/>
    </source>
</evidence>
<dbReference type="PANTHER" id="PTHR12980">
    <property type="entry name" value="UBIQUINOL-CYTOCHROME C REDUCTASE COMPLEX, SUBUNIT X"/>
    <property type="match status" value="1"/>
</dbReference>
<dbReference type="SUPFAM" id="SSF81514">
    <property type="entry name" value="Subunit X (non-heme 7 kDa protein) of cytochrome bc1 complex (Ubiquinol-cytochrome c reductase)"/>
    <property type="match status" value="1"/>
</dbReference>
<evidence type="ECO:0000256" key="4">
    <source>
        <dbReference type="ARBA" id="ARBA00022660"/>
    </source>
</evidence>
<dbReference type="AlphaFoldDB" id="A0A8C4R157"/>
<dbReference type="InterPro" id="IPR008027">
    <property type="entry name" value="QCR9"/>
</dbReference>
<sequence>MGFVSLLYQRGLRRMTVFLFGATVGALMLEQGVDLLGDTVFDSLNKGKQWKDIKHLYEKEQ</sequence>
<dbReference type="FunFam" id="1.20.5.260:FF:000001">
    <property type="entry name" value="Cytochrome b-c1 complex subunit 9"/>
    <property type="match status" value="1"/>
</dbReference>
<dbReference type="PANTHER" id="PTHR12980:SF0">
    <property type="entry name" value="CYTOCHROME B-C1 COMPLEX SUBUNIT 9"/>
    <property type="match status" value="1"/>
</dbReference>
<dbReference type="Proteomes" id="UP000694388">
    <property type="component" value="Unplaced"/>
</dbReference>
<comment type="subunit">
    <text evidence="12">Component of the ubiquinol-cytochrome c oxidoreductase (cytochrome b-c1 complex, complex III, CIII), a multisubunit enzyme composed of 3 respiratory subunits cytochrome b, cytochrome c1 and Rieske protein, 2 core protein subunits, and additional low-molecular weight protein subunits.</text>
</comment>
<comment type="subcellular location">
    <subcellularLocation>
        <location evidence="1 12">Mitochondrion inner membrane</location>
        <topology evidence="1 12">Single-pass membrane protein</topology>
    </subcellularLocation>
</comment>
<dbReference type="Ensembl" id="ENSEBUT00000023169.1">
    <property type="protein sequence ID" value="ENSEBUP00000022592.1"/>
    <property type="gene ID" value="ENSEBUG00000013916.1"/>
</dbReference>
<keyword evidence="4 12" id="KW-0679">Respiratory chain</keyword>
<dbReference type="GO" id="GO:0005743">
    <property type="term" value="C:mitochondrial inner membrane"/>
    <property type="evidence" value="ECO:0007669"/>
    <property type="project" value="UniProtKB-SubCell"/>
</dbReference>
<dbReference type="Pfam" id="PF05365">
    <property type="entry name" value="UCR_UQCRX_QCR9"/>
    <property type="match status" value="1"/>
</dbReference>
<keyword evidence="14" id="KW-1185">Reference proteome</keyword>
<keyword evidence="9 12" id="KW-0496">Mitochondrion</keyword>
<evidence type="ECO:0000256" key="7">
    <source>
        <dbReference type="ARBA" id="ARBA00022982"/>
    </source>
</evidence>
<proteinExistence type="inferred from homology"/>
<accession>A0A8C4R157</accession>
<comment type="similarity">
    <text evidence="2 12">Belongs to the UQCR10/QCR9 family.</text>
</comment>
<dbReference type="Gene3D" id="1.20.5.260">
    <property type="entry name" value="Cytochrome b-c1 complex subunit 9"/>
    <property type="match status" value="1"/>
</dbReference>
<evidence type="ECO:0000256" key="9">
    <source>
        <dbReference type="ARBA" id="ARBA00023128"/>
    </source>
</evidence>
<evidence type="ECO:0000256" key="2">
    <source>
        <dbReference type="ARBA" id="ARBA00007856"/>
    </source>
</evidence>
<dbReference type="OMA" id="HINEGLW"/>
<dbReference type="InterPro" id="IPR036656">
    <property type="entry name" value="QCR9_sf"/>
</dbReference>
<keyword evidence="10" id="KW-0472">Membrane</keyword>
<evidence type="ECO:0000313" key="14">
    <source>
        <dbReference type="Proteomes" id="UP000694388"/>
    </source>
</evidence>
<protein>
    <recommendedName>
        <fullName evidence="12">Complex III subunit 9</fullName>
    </recommendedName>
</protein>
<reference evidence="13" key="2">
    <citation type="submission" date="2025-09" db="UniProtKB">
        <authorList>
            <consortium name="Ensembl"/>
        </authorList>
    </citation>
    <scope>IDENTIFICATION</scope>
</reference>
<evidence type="ECO:0000313" key="13">
    <source>
        <dbReference type="Ensembl" id="ENSEBUP00000022592.1"/>
    </source>
</evidence>
<evidence type="ECO:0000256" key="11">
    <source>
        <dbReference type="ARBA" id="ARBA00064262"/>
    </source>
</evidence>
<keyword evidence="5" id="KW-0812">Transmembrane</keyword>
<evidence type="ECO:0000256" key="12">
    <source>
        <dbReference type="RuleBase" id="RU368056"/>
    </source>
</evidence>
<evidence type="ECO:0000256" key="1">
    <source>
        <dbReference type="ARBA" id="ARBA00004434"/>
    </source>
</evidence>
<reference evidence="13" key="1">
    <citation type="submission" date="2025-08" db="UniProtKB">
        <authorList>
            <consortium name="Ensembl"/>
        </authorList>
    </citation>
    <scope>IDENTIFICATION</scope>
</reference>
<evidence type="ECO:0000256" key="8">
    <source>
        <dbReference type="ARBA" id="ARBA00022989"/>
    </source>
</evidence>